<feature type="region of interest" description="Disordered" evidence="1">
    <location>
        <begin position="50"/>
        <end position="81"/>
    </location>
</feature>
<feature type="region of interest" description="Disordered" evidence="1">
    <location>
        <begin position="675"/>
        <end position="726"/>
    </location>
</feature>
<accession>A0A6G1GRC2</accession>
<reference evidence="2" key="1">
    <citation type="journal article" date="2020" name="Stud. Mycol.">
        <title>101 Dothideomycetes genomes: a test case for predicting lifestyles and emergence of pathogens.</title>
        <authorList>
            <person name="Haridas S."/>
            <person name="Albert R."/>
            <person name="Binder M."/>
            <person name="Bloem J."/>
            <person name="Labutti K."/>
            <person name="Salamov A."/>
            <person name="Andreopoulos B."/>
            <person name="Baker S."/>
            <person name="Barry K."/>
            <person name="Bills G."/>
            <person name="Bluhm B."/>
            <person name="Cannon C."/>
            <person name="Castanera R."/>
            <person name="Culley D."/>
            <person name="Daum C."/>
            <person name="Ezra D."/>
            <person name="Gonzalez J."/>
            <person name="Henrissat B."/>
            <person name="Kuo A."/>
            <person name="Liang C."/>
            <person name="Lipzen A."/>
            <person name="Lutzoni F."/>
            <person name="Magnuson J."/>
            <person name="Mondo S."/>
            <person name="Nolan M."/>
            <person name="Ohm R."/>
            <person name="Pangilinan J."/>
            <person name="Park H.-J."/>
            <person name="Ramirez L."/>
            <person name="Alfaro M."/>
            <person name="Sun H."/>
            <person name="Tritt A."/>
            <person name="Yoshinaga Y."/>
            <person name="Zwiers L.-H."/>
            <person name="Turgeon B."/>
            <person name="Goodwin S."/>
            <person name="Spatafora J."/>
            <person name="Crous P."/>
            <person name="Grigoriev I."/>
        </authorList>
    </citation>
    <scope>NUCLEOTIDE SEQUENCE</scope>
    <source>
        <strain evidence="2">CBS 113979</strain>
    </source>
</reference>
<evidence type="ECO:0000256" key="1">
    <source>
        <dbReference type="SAM" id="MobiDB-lite"/>
    </source>
</evidence>
<feature type="region of interest" description="Disordered" evidence="1">
    <location>
        <begin position="497"/>
        <end position="522"/>
    </location>
</feature>
<organism evidence="2 3">
    <name type="scientific">Aulographum hederae CBS 113979</name>
    <dbReference type="NCBI Taxonomy" id="1176131"/>
    <lineage>
        <taxon>Eukaryota</taxon>
        <taxon>Fungi</taxon>
        <taxon>Dikarya</taxon>
        <taxon>Ascomycota</taxon>
        <taxon>Pezizomycotina</taxon>
        <taxon>Dothideomycetes</taxon>
        <taxon>Pleosporomycetidae</taxon>
        <taxon>Aulographales</taxon>
        <taxon>Aulographaceae</taxon>
    </lineage>
</organism>
<dbReference type="EMBL" id="ML977175">
    <property type="protein sequence ID" value="KAF1983485.1"/>
    <property type="molecule type" value="Genomic_DNA"/>
</dbReference>
<protein>
    <submittedName>
        <fullName evidence="2">Uncharacterized protein</fullName>
    </submittedName>
</protein>
<name>A0A6G1GRC2_9PEZI</name>
<dbReference type="Proteomes" id="UP000800041">
    <property type="component" value="Unassembled WGS sequence"/>
</dbReference>
<dbReference type="AlphaFoldDB" id="A0A6G1GRC2"/>
<feature type="compositionally biased region" description="Basic and acidic residues" evidence="1">
    <location>
        <begin position="497"/>
        <end position="509"/>
    </location>
</feature>
<gene>
    <name evidence="2" type="ORF">K402DRAFT_167551</name>
</gene>
<evidence type="ECO:0000313" key="3">
    <source>
        <dbReference type="Proteomes" id="UP000800041"/>
    </source>
</evidence>
<keyword evidence="3" id="KW-1185">Reference proteome</keyword>
<evidence type="ECO:0000313" key="2">
    <source>
        <dbReference type="EMBL" id="KAF1983485.1"/>
    </source>
</evidence>
<feature type="compositionally biased region" description="Basic and acidic residues" evidence="1">
    <location>
        <begin position="706"/>
        <end position="726"/>
    </location>
</feature>
<sequence length="726" mass="83048">MLVPVFDFHRASRLWGFSTLSDLLSGGKKYQCGVWRRYLFCGGRPLDTMSAHDSDDDTEDSEDLESAFLCPQETPPPPVNSSYPSPFSPTPMAYYPFEHPETIAAPPISVYRESNQVTREQWRRVTDYLQSNEGGHSEDDMQEIFSIVQAHQPDLLCETGGDAFEVELDFDKVNQPVALLLLDFVNARNKPPPLSPLQNQGQLRLADRSQKLLQNTDRYPLTSDSLSISHDNFGDVYRPRMRNGEDQGIVGGCFRPMREHDWEMAATMYSTSTSEGRLDDETRFSDLKLQPEETTEKFMIEEGKWMFDSDYQLSEHDNFSHDVDWTYEPPDEGGDDEEFEDDVSMTYDDLEPMDEPQYEVPQDLLRQIEDSRDITLVGRHEDLRWSQDNQPDSLGHIMPPLIETPPEATIEHPLDENRVLRSSRNGRPLRHIPGLPYRVSEHVRGSTLARFNTWGASFVDVVARVMPHPIYPAGSPELVKIDRNIANSMSMRWQRYRAREGGLPRDGPKRKNSVPTKNEVDLYERPEVPQADGSPYLSPEMALFGLIWPYDDSDGSFMQPPTAPKHDIEVSQCPNHKNQPYVAPVPRDLTKNAAQMFALLGRAIPTVYHYMRSEGAFEGKPFPRLPHLADWERQKLMQLPRPAWWQTYESDSVQLAALLARLPQPIQGQLLKARGQPVPLRRGRREREDGESERLMRAGKRVKISHSRDDGGRSDGGVETKREDQN</sequence>
<proteinExistence type="predicted"/>
<feature type="compositionally biased region" description="Basic and acidic residues" evidence="1">
    <location>
        <begin position="685"/>
        <end position="696"/>
    </location>
</feature>
<feature type="compositionally biased region" description="Acidic residues" evidence="1">
    <location>
        <begin position="54"/>
        <end position="65"/>
    </location>
</feature>